<feature type="domain" description="Secretin/TonB short N-terminal" evidence="8">
    <location>
        <begin position="77"/>
        <end position="126"/>
    </location>
</feature>
<dbReference type="Gene3D" id="3.55.50.30">
    <property type="match status" value="1"/>
</dbReference>
<protein>
    <submittedName>
        <fullName evidence="9">TonB-dependent receptor</fullName>
    </submittedName>
</protein>
<dbReference type="Pfam" id="PF07715">
    <property type="entry name" value="Plug"/>
    <property type="match status" value="1"/>
</dbReference>
<keyword evidence="10" id="KW-1185">Reference proteome</keyword>
<evidence type="ECO:0000256" key="5">
    <source>
        <dbReference type="ARBA" id="ARBA00023136"/>
    </source>
</evidence>
<comment type="similarity">
    <text evidence="7">Belongs to the TonB-dependent receptor family.</text>
</comment>
<dbReference type="InterPro" id="IPR039426">
    <property type="entry name" value="TonB-dep_rcpt-like"/>
</dbReference>
<dbReference type="Gene3D" id="2.170.130.10">
    <property type="entry name" value="TonB-dependent receptor, plug domain"/>
    <property type="match status" value="1"/>
</dbReference>
<proteinExistence type="inferred from homology"/>
<sequence>MNKQSQRLERPSTAPQKLGRAIGLGLLGLCGALPLSPSHAQEAPNPGSTLLQRQHSFAIDAQPLADALIAFAQQSGLQVSVDASLVGNLRGNAVHGQMSSEQALARLLADSGVSWDYQQGLVTFRATAELSNGAALELGNTVVLAREADQFPGETTIDSRAIQAFPGANGDITTLLKMHPAVQFSGQQQSSNTPGEIDPADISINGARYYQNNFMIDGISINNDLDPGYHTYGSIQAYDGAPGRSHGIALDADLLEKVKVYDSNVPAEYGGFNGGVIDAVTRRPSKELHGKLSASMTRSEWTSYHIDDDDADSWEYPSTGEYQPEFLKTTVRGTLEGHLTDDFGAIFHFSQKRSTIPQYRFESGYVSPGLSEKKDQTRRIDNYLLKTYWNVNERLSLDTSLVYAPQDNYHFVRSRLNSGFNLKSGGWQGSLNAVWQGDQATWTHKLALTQVENSRKAEADHYINWYYSASKNWGYPGSTTARSAEGSFGDIYQEQRGAEYSLKADWQPLFLLGSEHNFTSGLELSSKDAVWERPTDASGTTGFRRDNGTNCNGVSDLCSIGTQLNGNTRQYSSLKVLYAAGKIEASENKYALYLQDRLHWGRLTLRPGLRFEGDDYMDKKTLAPRFVASYDVFDDRNTILTAGANRYYGRNLFKYRLADGRQALNTTMSRTSATGQWTMTSQANTNKFSSLNIPYDDELSLAIEQRWLDTDFRLGYVRRYGRDQVVRAYGSTAGLGQGDNVTYARNYYTYTNAGRSDSDNVSLTITPQPTLNLAGSRTNFQFAADWSRTLNANSNYESIVDNNEFVDNEVVYDGSIMRYSELPTADFNRPWTLRLTSITEIPALHLTWSNFFRYRGAYDQLYSTDDTVEIDGSIYELYANYRVKAAPTWDTRVHWELPTGKDQSVFVAVDVTNVADKINRTSYSRSGTNYTSYEAGRQYWLEVGYKF</sequence>
<dbReference type="RefSeq" id="WP_131177247.1">
    <property type="nucleotide sequence ID" value="NZ_QJUM01000004.1"/>
</dbReference>
<dbReference type="InterPro" id="IPR011662">
    <property type="entry name" value="Secretin/TonB_short_N"/>
</dbReference>
<dbReference type="Proteomes" id="UP000291334">
    <property type="component" value="Unassembled WGS sequence"/>
</dbReference>
<keyword evidence="3 7" id="KW-1134">Transmembrane beta strand</keyword>
<evidence type="ECO:0000256" key="6">
    <source>
        <dbReference type="ARBA" id="ARBA00023237"/>
    </source>
</evidence>
<dbReference type="EMBL" id="QJUM01000004">
    <property type="protein sequence ID" value="TBV08666.1"/>
    <property type="molecule type" value="Genomic_DNA"/>
</dbReference>
<gene>
    <name evidence="9" type="ORF">DNK34_05205</name>
</gene>
<comment type="subcellular location">
    <subcellularLocation>
        <location evidence="1 7">Cell outer membrane</location>
        <topology evidence="1 7">Multi-pass membrane protein</topology>
    </subcellularLocation>
</comment>
<evidence type="ECO:0000256" key="2">
    <source>
        <dbReference type="ARBA" id="ARBA00022448"/>
    </source>
</evidence>
<keyword evidence="9" id="KW-0675">Receptor</keyword>
<dbReference type="PROSITE" id="PS52016">
    <property type="entry name" value="TONB_DEPENDENT_REC_3"/>
    <property type="match status" value="1"/>
</dbReference>
<dbReference type="Gene3D" id="2.40.170.20">
    <property type="entry name" value="TonB-dependent receptor, beta-barrel domain"/>
    <property type="match status" value="1"/>
</dbReference>
<evidence type="ECO:0000259" key="8">
    <source>
        <dbReference type="SMART" id="SM00965"/>
    </source>
</evidence>
<keyword evidence="2 7" id="KW-0813">Transport</keyword>
<evidence type="ECO:0000256" key="3">
    <source>
        <dbReference type="ARBA" id="ARBA00022452"/>
    </source>
</evidence>
<evidence type="ECO:0000313" key="9">
    <source>
        <dbReference type="EMBL" id="TBV08666.1"/>
    </source>
</evidence>
<evidence type="ECO:0000256" key="7">
    <source>
        <dbReference type="PROSITE-ProRule" id="PRU01360"/>
    </source>
</evidence>
<dbReference type="InterPro" id="IPR012910">
    <property type="entry name" value="Plug_dom"/>
</dbReference>
<organism evidence="9 10">
    <name type="scientific">Phytopseudomonas dryadis</name>
    <dbReference type="NCBI Taxonomy" id="2487520"/>
    <lineage>
        <taxon>Bacteria</taxon>
        <taxon>Pseudomonadati</taxon>
        <taxon>Pseudomonadota</taxon>
        <taxon>Gammaproteobacteria</taxon>
        <taxon>Pseudomonadales</taxon>
        <taxon>Pseudomonadaceae</taxon>
        <taxon>Phytopseudomonas</taxon>
    </lineage>
</organism>
<dbReference type="InterPro" id="IPR037066">
    <property type="entry name" value="Plug_dom_sf"/>
</dbReference>
<evidence type="ECO:0000256" key="4">
    <source>
        <dbReference type="ARBA" id="ARBA00022692"/>
    </source>
</evidence>
<accession>A0ABY1ZC79</accession>
<dbReference type="SMART" id="SM00965">
    <property type="entry name" value="STN"/>
    <property type="match status" value="1"/>
</dbReference>
<keyword evidence="5 7" id="KW-0472">Membrane</keyword>
<evidence type="ECO:0000256" key="1">
    <source>
        <dbReference type="ARBA" id="ARBA00004571"/>
    </source>
</evidence>
<keyword evidence="6 7" id="KW-0998">Cell outer membrane</keyword>
<reference evidence="9 10" key="1">
    <citation type="submission" date="2018-06" db="EMBL/GenBank/DDBJ databases">
        <title>Three novel Pseudomonas species isolated from symptomatic oak.</title>
        <authorList>
            <person name="Bueno-Gonzalez V."/>
            <person name="Brady C."/>
        </authorList>
    </citation>
    <scope>NUCLEOTIDE SEQUENCE [LARGE SCALE GENOMIC DNA]</scope>
    <source>
        <strain evidence="9 10">P26B</strain>
    </source>
</reference>
<dbReference type="SUPFAM" id="SSF56935">
    <property type="entry name" value="Porins"/>
    <property type="match status" value="1"/>
</dbReference>
<evidence type="ECO:0000313" key="10">
    <source>
        <dbReference type="Proteomes" id="UP000291334"/>
    </source>
</evidence>
<keyword evidence="4 7" id="KW-0812">Transmembrane</keyword>
<dbReference type="InterPro" id="IPR036942">
    <property type="entry name" value="Beta-barrel_TonB_sf"/>
</dbReference>
<comment type="caution">
    <text evidence="9">The sequence shown here is derived from an EMBL/GenBank/DDBJ whole genome shotgun (WGS) entry which is preliminary data.</text>
</comment>
<name>A0ABY1ZC79_9GAMM</name>